<dbReference type="GO" id="GO:0016831">
    <property type="term" value="F:carboxy-lyase activity"/>
    <property type="evidence" value="ECO:0007669"/>
    <property type="project" value="UniProtKB-KW"/>
</dbReference>
<dbReference type="PANTHER" id="PTHR21240">
    <property type="entry name" value="2-AMINO-3-CARBOXYLMUCONATE-6-SEMIALDEHYDE DECARBOXYLASE"/>
    <property type="match status" value="1"/>
</dbReference>
<proteinExistence type="inferred from homology"/>
<dbReference type="InterPro" id="IPR032465">
    <property type="entry name" value="ACMSD"/>
</dbReference>
<keyword evidence="2" id="KW-0210">Decarboxylase</keyword>
<comment type="caution">
    <text evidence="4">The sequence shown here is derived from an EMBL/GenBank/DDBJ whole genome shotgun (WGS) entry which is preliminary data.</text>
</comment>
<dbReference type="SUPFAM" id="SSF51556">
    <property type="entry name" value="Metallo-dependent hydrolases"/>
    <property type="match status" value="1"/>
</dbReference>
<reference evidence="4 5" key="1">
    <citation type="submission" date="2024-10" db="EMBL/GenBank/DDBJ databases">
        <title>Updated reference genomes for cyclostephanoid diatoms.</title>
        <authorList>
            <person name="Roberts W.R."/>
            <person name="Alverson A.J."/>
        </authorList>
    </citation>
    <scope>NUCLEOTIDE SEQUENCE [LARGE SCALE GENOMIC DNA]</scope>
    <source>
        <strain evidence="4 5">AJA010-31</strain>
    </source>
</reference>
<dbReference type="Gene3D" id="3.20.20.140">
    <property type="entry name" value="Metal-dependent hydrolases"/>
    <property type="match status" value="1"/>
</dbReference>
<name>A0ABD3QAG0_9STRA</name>
<evidence type="ECO:0000313" key="4">
    <source>
        <dbReference type="EMBL" id="KAL3797017.1"/>
    </source>
</evidence>
<feature type="domain" description="Amidohydrolase-related" evidence="3">
    <location>
        <begin position="5"/>
        <end position="284"/>
    </location>
</feature>
<dbReference type="PANTHER" id="PTHR21240:SF19">
    <property type="entry name" value="CATALYTIC_ HYDROLASE"/>
    <property type="match status" value="1"/>
</dbReference>
<keyword evidence="5" id="KW-1185">Reference proteome</keyword>
<protein>
    <recommendedName>
        <fullName evidence="3">Amidohydrolase-related domain-containing protein</fullName>
    </recommendedName>
</protein>
<dbReference type="EMBL" id="JALLPJ020000268">
    <property type="protein sequence ID" value="KAL3797017.1"/>
    <property type="molecule type" value="Genomic_DNA"/>
</dbReference>
<evidence type="ECO:0000256" key="1">
    <source>
        <dbReference type="ARBA" id="ARBA00023239"/>
    </source>
</evidence>
<evidence type="ECO:0000259" key="3">
    <source>
        <dbReference type="Pfam" id="PF04909"/>
    </source>
</evidence>
<dbReference type="Proteomes" id="UP001530400">
    <property type="component" value="Unassembled WGS sequence"/>
</dbReference>
<sequence length="287" mass="32095">MPRVIDSHLHVWASSSESSTFPYSPGQDPPASLQDEASVDCLLKRMQEAGVDGALIVQPINHKFDHSYVTETTKKHPTKFKGMMLHDPSLSTEMAVNRLEQLVLSGFVGVRFNPYLWPEGTLMSSESGLSVYKRCGELKVPVGIMCFKGLNLHYDDIVTLVEQSPDTVCILDHMGFCALNEKGEKQFEQLLSLSKYSNIFVKISALFRNTGDNDSYPYNKLRSLRFDPLLERFGADRLMMGTDFPFVIETDGGYKGAVETVKSWVGDDKMKDAIMGGTAEKVFGQWV</sequence>
<keyword evidence="1 2" id="KW-0456">Lyase</keyword>
<accession>A0ABD3QAG0</accession>
<gene>
    <name evidence="4" type="ORF">ACHAWO_006653</name>
</gene>
<dbReference type="Pfam" id="PF04909">
    <property type="entry name" value="Amidohydro_2"/>
    <property type="match status" value="1"/>
</dbReference>
<dbReference type="InterPro" id="IPR032466">
    <property type="entry name" value="Metal_Hydrolase"/>
</dbReference>
<organism evidence="4 5">
    <name type="scientific">Cyclotella atomus</name>
    <dbReference type="NCBI Taxonomy" id="382360"/>
    <lineage>
        <taxon>Eukaryota</taxon>
        <taxon>Sar</taxon>
        <taxon>Stramenopiles</taxon>
        <taxon>Ochrophyta</taxon>
        <taxon>Bacillariophyta</taxon>
        <taxon>Coscinodiscophyceae</taxon>
        <taxon>Thalassiosirophycidae</taxon>
        <taxon>Stephanodiscales</taxon>
        <taxon>Stephanodiscaceae</taxon>
        <taxon>Cyclotella</taxon>
    </lineage>
</organism>
<evidence type="ECO:0000313" key="5">
    <source>
        <dbReference type="Proteomes" id="UP001530400"/>
    </source>
</evidence>
<comment type="similarity">
    <text evidence="2">Belongs to the metallo-dependent hydrolases superfamily.</text>
</comment>
<dbReference type="AlphaFoldDB" id="A0ABD3QAG0"/>
<evidence type="ECO:0000256" key="2">
    <source>
        <dbReference type="RuleBase" id="RU366045"/>
    </source>
</evidence>
<dbReference type="InterPro" id="IPR006680">
    <property type="entry name" value="Amidohydro-rel"/>
</dbReference>